<organism evidence="5 6">
    <name type="scientific">Solanum pinnatisectum</name>
    <name type="common">tansyleaf nightshade</name>
    <dbReference type="NCBI Taxonomy" id="50273"/>
    <lineage>
        <taxon>Eukaryota</taxon>
        <taxon>Viridiplantae</taxon>
        <taxon>Streptophyta</taxon>
        <taxon>Embryophyta</taxon>
        <taxon>Tracheophyta</taxon>
        <taxon>Spermatophyta</taxon>
        <taxon>Magnoliopsida</taxon>
        <taxon>eudicotyledons</taxon>
        <taxon>Gunneridae</taxon>
        <taxon>Pentapetalae</taxon>
        <taxon>asterids</taxon>
        <taxon>lamiids</taxon>
        <taxon>Solanales</taxon>
        <taxon>Solanaceae</taxon>
        <taxon>Solanoideae</taxon>
        <taxon>Solaneae</taxon>
        <taxon>Solanum</taxon>
    </lineage>
</organism>
<evidence type="ECO:0000256" key="3">
    <source>
        <dbReference type="ARBA" id="ARBA00023043"/>
    </source>
</evidence>
<accession>A0AAV9M1Z0</accession>
<name>A0AAV9M1Z0_9SOLN</name>
<dbReference type="PROSITE" id="PS50297">
    <property type="entry name" value="ANK_REP_REGION"/>
    <property type="match status" value="3"/>
</dbReference>
<dbReference type="SMART" id="SM00248">
    <property type="entry name" value="ANK"/>
    <property type="match status" value="3"/>
</dbReference>
<dbReference type="FunFam" id="1.25.40.20:FF:000316">
    <property type="entry name" value="BRCA1-associated RING domain protein 1"/>
    <property type="match status" value="1"/>
</dbReference>
<evidence type="ECO:0000256" key="1">
    <source>
        <dbReference type="ARBA" id="ARBA00005949"/>
    </source>
</evidence>
<evidence type="ECO:0000313" key="6">
    <source>
        <dbReference type="Proteomes" id="UP001311915"/>
    </source>
</evidence>
<protein>
    <recommendedName>
        <fullName evidence="7">Ankyrin repeat-containing protein</fullName>
    </recommendedName>
</protein>
<dbReference type="Gene3D" id="1.25.40.20">
    <property type="entry name" value="Ankyrin repeat-containing domain"/>
    <property type="match status" value="1"/>
</dbReference>
<evidence type="ECO:0000256" key="2">
    <source>
        <dbReference type="ARBA" id="ARBA00022737"/>
    </source>
</evidence>
<proteinExistence type="inferred from homology"/>
<dbReference type="PROSITE" id="PS50088">
    <property type="entry name" value="ANK_REPEAT"/>
    <property type="match status" value="3"/>
</dbReference>
<dbReference type="Proteomes" id="UP001311915">
    <property type="component" value="Unassembled WGS sequence"/>
</dbReference>
<evidence type="ECO:0008006" key="7">
    <source>
        <dbReference type="Google" id="ProtNLM"/>
    </source>
</evidence>
<dbReference type="Pfam" id="PF12796">
    <property type="entry name" value="Ank_2"/>
    <property type="match status" value="1"/>
</dbReference>
<feature type="repeat" description="ANK" evidence="4">
    <location>
        <begin position="90"/>
        <end position="122"/>
    </location>
</feature>
<gene>
    <name evidence="5" type="ORF">R3W88_023868</name>
</gene>
<feature type="repeat" description="ANK" evidence="4">
    <location>
        <begin position="163"/>
        <end position="195"/>
    </location>
</feature>
<comment type="caution">
    <text evidence="5">The sequence shown here is derived from an EMBL/GenBank/DDBJ whole genome shotgun (WGS) entry which is preliminary data.</text>
</comment>
<dbReference type="Pfam" id="PF00023">
    <property type="entry name" value="Ank"/>
    <property type="match status" value="1"/>
</dbReference>
<dbReference type="InterPro" id="IPR036770">
    <property type="entry name" value="Ankyrin_rpt-contain_sf"/>
</dbReference>
<dbReference type="SUPFAM" id="SSF48403">
    <property type="entry name" value="Ankyrin repeat"/>
    <property type="match status" value="1"/>
</dbReference>
<dbReference type="PANTHER" id="PTHR24136:SF15">
    <property type="entry name" value="ANK_REP_REGION DOMAIN-CONTAINING PROTEIN"/>
    <property type="match status" value="1"/>
</dbReference>
<evidence type="ECO:0000256" key="4">
    <source>
        <dbReference type="PROSITE-ProRule" id="PRU00023"/>
    </source>
</evidence>
<dbReference type="GO" id="GO:0045732">
    <property type="term" value="P:positive regulation of protein catabolic process"/>
    <property type="evidence" value="ECO:0007669"/>
    <property type="project" value="TreeGrafter"/>
</dbReference>
<dbReference type="InterPro" id="IPR051573">
    <property type="entry name" value="Ankyrin-SOCS_box_domain"/>
</dbReference>
<evidence type="ECO:0000313" key="5">
    <source>
        <dbReference type="EMBL" id="KAK4730880.1"/>
    </source>
</evidence>
<feature type="repeat" description="ANK" evidence="4">
    <location>
        <begin position="123"/>
        <end position="155"/>
    </location>
</feature>
<dbReference type="AlphaFoldDB" id="A0AAV9M1Z0"/>
<keyword evidence="2" id="KW-0677">Repeat</keyword>
<dbReference type="PANTHER" id="PTHR24136">
    <property type="entry name" value="SOWAH (DROSOPHILA) HOMOLOG"/>
    <property type="match status" value="1"/>
</dbReference>
<sequence>MLYNASFAYFFPEKIEVTEMAVQRGRNGMMDEEDDEGGLFEEELEFEEEPDSHIPLHLRDIFNAAESGDVDALRQALDNFNGSIDEPLEDGDTALHITCLYGHLACVELLLERGASVEAKDEDGAIPLHDACAGGYTEIARLLINNAPDPECVKRMLDTFDEEGDAPLHHAARGEHLDVIRLLIASGASACRNNLLGRTPSELVEPESEACIILDEAISAEIGRPYRST</sequence>
<reference evidence="5 6" key="1">
    <citation type="submission" date="2023-10" db="EMBL/GenBank/DDBJ databases">
        <title>Genome-Wide Identification Analysis in wild type Solanum Pinnatisectum Reveals Some Genes Defensing Phytophthora Infestans.</title>
        <authorList>
            <person name="Sun C."/>
        </authorList>
    </citation>
    <scope>NUCLEOTIDE SEQUENCE [LARGE SCALE GENOMIC DNA]</scope>
    <source>
        <strain evidence="5">LQN</strain>
        <tissue evidence="5">Leaf</tissue>
    </source>
</reference>
<dbReference type="EMBL" id="JAWPEI010000003">
    <property type="protein sequence ID" value="KAK4730880.1"/>
    <property type="molecule type" value="Genomic_DNA"/>
</dbReference>
<keyword evidence="6" id="KW-1185">Reference proteome</keyword>
<keyword evidence="3 4" id="KW-0040">ANK repeat</keyword>
<dbReference type="GO" id="GO:0016567">
    <property type="term" value="P:protein ubiquitination"/>
    <property type="evidence" value="ECO:0007669"/>
    <property type="project" value="TreeGrafter"/>
</dbReference>
<comment type="similarity">
    <text evidence="1">Belongs to the ankyrin SOCS box (ASB) family.</text>
</comment>
<dbReference type="InterPro" id="IPR002110">
    <property type="entry name" value="Ankyrin_rpt"/>
</dbReference>